<dbReference type="Proteomes" id="UP000824125">
    <property type="component" value="Unassembled WGS sequence"/>
</dbReference>
<sequence>MKKLMALFLAGVLLFSFTACSAVSGSAVYTWLDKTAAALGRSQITSDADLIGERTVETDAFSGEYTAHCRDDSGRDVIFGGGRIRSGQLFVSGRLRIHEGSATVIVRINKEKFEIPLKADGSFSMTLDLQSGGNYVMIDYDDFTGSAELTSSYVDDATLLTFTPSIN</sequence>
<feature type="chain" id="PRO_5039194734" description="Lipoprotein" evidence="1">
    <location>
        <begin position="22"/>
        <end position="167"/>
    </location>
</feature>
<proteinExistence type="predicted"/>
<evidence type="ECO:0000313" key="3">
    <source>
        <dbReference type="Proteomes" id="UP000824125"/>
    </source>
</evidence>
<reference evidence="2" key="2">
    <citation type="journal article" date="2021" name="PeerJ">
        <title>Extensive microbial diversity within the chicken gut microbiome revealed by metagenomics and culture.</title>
        <authorList>
            <person name="Gilroy R."/>
            <person name="Ravi A."/>
            <person name="Getino M."/>
            <person name="Pursley I."/>
            <person name="Horton D.L."/>
            <person name="Alikhan N.F."/>
            <person name="Baker D."/>
            <person name="Gharbi K."/>
            <person name="Hall N."/>
            <person name="Watson M."/>
            <person name="Adriaenssens E.M."/>
            <person name="Foster-Nyarko E."/>
            <person name="Jarju S."/>
            <person name="Secka A."/>
            <person name="Antonio M."/>
            <person name="Oren A."/>
            <person name="Chaudhuri R.R."/>
            <person name="La Ragione R."/>
            <person name="Hildebrand F."/>
            <person name="Pallen M.J."/>
        </authorList>
    </citation>
    <scope>NUCLEOTIDE SEQUENCE</scope>
    <source>
        <strain evidence="2">CHK176-6737</strain>
    </source>
</reference>
<evidence type="ECO:0000313" key="2">
    <source>
        <dbReference type="EMBL" id="HIU68998.1"/>
    </source>
</evidence>
<dbReference type="EMBL" id="DVNM01000018">
    <property type="protein sequence ID" value="HIU68998.1"/>
    <property type="molecule type" value="Genomic_DNA"/>
</dbReference>
<feature type="signal peptide" evidence="1">
    <location>
        <begin position="1"/>
        <end position="21"/>
    </location>
</feature>
<protein>
    <recommendedName>
        <fullName evidence="4">Lipoprotein</fullName>
    </recommendedName>
</protein>
<dbReference type="AlphaFoldDB" id="A0A9D1MUH3"/>
<dbReference type="PROSITE" id="PS51257">
    <property type="entry name" value="PROKAR_LIPOPROTEIN"/>
    <property type="match status" value="1"/>
</dbReference>
<name>A0A9D1MUH3_9FIRM</name>
<comment type="caution">
    <text evidence="2">The sequence shown here is derived from an EMBL/GenBank/DDBJ whole genome shotgun (WGS) entry which is preliminary data.</text>
</comment>
<organism evidence="2 3">
    <name type="scientific">Candidatus Scybalenecus merdavium</name>
    <dbReference type="NCBI Taxonomy" id="2840939"/>
    <lineage>
        <taxon>Bacteria</taxon>
        <taxon>Bacillati</taxon>
        <taxon>Bacillota</taxon>
        <taxon>Clostridia</taxon>
        <taxon>Eubacteriales</taxon>
        <taxon>Oscillospiraceae</taxon>
        <taxon>Oscillospiraceae incertae sedis</taxon>
        <taxon>Candidatus Scybalenecus</taxon>
    </lineage>
</organism>
<gene>
    <name evidence="2" type="ORF">IAD23_03475</name>
</gene>
<reference evidence="2" key="1">
    <citation type="submission" date="2020-10" db="EMBL/GenBank/DDBJ databases">
        <authorList>
            <person name="Gilroy R."/>
        </authorList>
    </citation>
    <scope>NUCLEOTIDE SEQUENCE</scope>
    <source>
        <strain evidence="2">CHK176-6737</strain>
    </source>
</reference>
<evidence type="ECO:0000256" key="1">
    <source>
        <dbReference type="SAM" id="SignalP"/>
    </source>
</evidence>
<accession>A0A9D1MUH3</accession>
<evidence type="ECO:0008006" key="4">
    <source>
        <dbReference type="Google" id="ProtNLM"/>
    </source>
</evidence>
<keyword evidence="1" id="KW-0732">Signal</keyword>